<organism evidence="2 3">
    <name type="scientific">Phrynocephalus forsythii</name>
    <dbReference type="NCBI Taxonomy" id="171643"/>
    <lineage>
        <taxon>Eukaryota</taxon>
        <taxon>Metazoa</taxon>
        <taxon>Chordata</taxon>
        <taxon>Craniata</taxon>
        <taxon>Vertebrata</taxon>
        <taxon>Euteleostomi</taxon>
        <taxon>Lepidosauria</taxon>
        <taxon>Squamata</taxon>
        <taxon>Bifurcata</taxon>
        <taxon>Unidentata</taxon>
        <taxon>Episquamata</taxon>
        <taxon>Toxicofera</taxon>
        <taxon>Iguania</taxon>
        <taxon>Acrodonta</taxon>
        <taxon>Agamidae</taxon>
        <taxon>Agaminae</taxon>
        <taxon>Phrynocephalus</taxon>
    </lineage>
</organism>
<dbReference type="EMBL" id="JAPFRF010000005">
    <property type="protein sequence ID" value="KAJ7331712.1"/>
    <property type="molecule type" value="Genomic_DNA"/>
</dbReference>
<gene>
    <name evidence="2" type="ORF">JRQ81_013892</name>
</gene>
<reference evidence="2" key="1">
    <citation type="journal article" date="2023" name="DNA Res.">
        <title>Chromosome-level genome assembly of Phrynocephalus forsythii using third-generation DNA sequencing and Hi-C analysis.</title>
        <authorList>
            <person name="Qi Y."/>
            <person name="Zhao W."/>
            <person name="Zhao Y."/>
            <person name="Niu C."/>
            <person name="Cao S."/>
            <person name="Zhang Y."/>
        </authorList>
    </citation>
    <scope>NUCLEOTIDE SEQUENCE</scope>
    <source>
        <tissue evidence="2">Muscle</tissue>
    </source>
</reference>
<feature type="compositionally biased region" description="Basic residues" evidence="1">
    <location>
        <begin position="75"/>
        <end position="86"/>
    </location>
</feature>
<feature type="compositionally biased region" description="Pro residues" evidence="1">
    <location>
        <begin position="28"/>
        <end position="43"/>
    </location>
</feature>
<protein>
    <submittedName>
        <fullName evidence="2">Uncharacterized protein</fullName>
    </submittedName>
</protein>
<feature type="region of interest" description="Disordered" evidence="1">
    <location>
        <begin position="21"/>
        <end position="86"/>
    </location>
</feature>
<proteinExistence type="predicted"/>
<keyword evidence="3" id="KW-1185">Reference proteome</keyword>
<feature type="compositionally biased region" description="Basic residues" evidence="1">
    <location>
        <begin position="47"/>
        <end position="56"/>
    </location>
</feature>
<sequence length="86" mass="10042">MIREVRLLSLMAQKTKRHKYHFHAWALSPPPPPRRDAPPPPGPAGSSRRRRRRRSRGLLGFQRQPEPAGQELPRGRSRTKRHEPSR</sequence>
<dbReference type="Proteomes" id="UP001142489">
    <property type="component" value="Unassembled WGS sequence"/>
</dbReference>
<evidence type="ECO:0000256" key="1">
    <source>
        <dbReference type="SAM" id="MobiDB-lite"/>
    </source>
</evidence>
<name>A0A9Q1B2A8_9SAUR</name>
<dbReference type="AlphaFoldDB" id="A0A9Q1B2A8"/>
<evidence type="ECO:0000313" key="2">
    <source>
        <dbReference type="EMBL" id="KAJ7331712.1"/>
    </source>
</evidence>
<comment type="caution">
    <text evidence="2">The sequence shown here is derived from an EMBL/GenBank/DDBJ whole genome shotgun (WGS) entry which is preliminary data.</text>
</comment>
<evidence type="ECO:0000313" key="3">
    <source>
        <dbReference type="Proteomes" id="UP001142489"/>
    </source>
</evidence>
<accession>A0A9Q1B2A8</accession>